<gene>
    <name evidence="3" type="ORF">SAMN05216402_1719</name>
</gene>
<evidence type="ECO:0000259" key="2">
    <source>
        <dbReference type="PROSITE" id="PS51465"/>
    </source>
</evidence>
<dbReference type="Proteomes" id="UP000183471">
    <property type="component" value="Unassembled WGS sequence"/>
</dbReference>
<dbReference type="Pfam" id="PF00050">
    <property type="entry name" value="Kazal_1"/>
    <property type="match status" value="1"/>
</dbReference>
<dbReference type="SMART" id="SM00280">
    <property type="entry name" value="KAZAL"/>
    <property type="match status" value="1"/>
</dbReference>
<dbReference type="PANTHER" id="PTHR21131">
    <property type="entry name" value="SERINE-TYPE ENDOPEPTIDASE INHIBITOR"/>
    <property type="match status" value="1"/>
</dbReference>
<dbReference type="PANTHER" id="PTHR21131:SF0">
    <property type="entry name" value="GEO10195P1-RELATED"/>
    <property type="match status" value="1"/>
</dbReference>
<feature type="domain" description="Kazal-like" evidence="2">
    <location>
        <begin position="166"/>
        <end position="215"/>
    </location>
</feature>
<keyword evidence="4" id="KW-1185">Reference proteome</keyword>
<dbReference type="PROSITE" id="PS51465">
    <property type="entry name" value="KAZAL_2"/>
    <property type="match status" value="1"/>
</dbReference>
<feature type="chain" id="PRO_5046917691" evidence="1">
    <location>
        <begin position="30"/>
        <end position="221"/>
    </location>
</feature>
<dbReference type="InterPro" id="IPR036058">
    <property type="entry name" value="Kazal_dom_sf"/>
</dbReference>
<sequence length="221" mass="23740">MMAEAKHTKMLIYALLMGLALLINTSASAQNSNESRAINITVGSTHGGVDNAALQLVRKTVGRAVGANTINIYYVYYPRVGGPASMEAGLSACVEAAFDTTAEKFNDLIKQLRSIHPRAGTFLNVELTERCREMEPSEPFNCGGVLGAICSDAQYCKIGTGQCKIAEAQGTCKIIPTICTHEYKPVCGCDGETYGNECEAARAGVSLDHYGKCKMPEELMR</sequence>
<dbReference type="InterPro" id="IPR002350">
    <property type="entry name" value="Kazal_dom"/>
</dbReference>
<keyword evidence="1" id="KW-0732">Signal</keyword>
<evidence type="ECO:0000313" key="4">
    <source>
        <dbReference type="Proteomes" id="UP000183471"/>
    </source>
</evidence>
<keyword evidence="3" id="KW-0646">Protease inhibitor</keyword>
<evidence type="ECO:0000256" key="1">
    <source>
        <dbReference type="SAM" id="SignalP"/>
    </source>
</evidence>
<dbReference type="CDD" id="cd00104">
    <property type="entry name" value="KAZAL_FS"/>
    <property type="match status" value="1"/>
</dbReference>
<protein>
    <submittedName>
        <fullName evidence="3">Kazal-type serine protease inhibitor domain-containing protein</fullName>
    </submittedName>
</protein>
<accession>A0ABY0TIB5</accession>
<dbReference type="InterPro" id="IPR053265">
    <property type="entry name" value="Serpin"/>
</dbReference>
<comment type="caution">
    <text evidence="3">The sequence shown here is derived from an EMBL/GenBank/DDBJ whole genome shotgun (WGS) entry which is preliminary data.</text>
</comment>
<dbReference type="GO" id="GO:0004867">
    <property type="term" value="F:serine-type endopeptidase inhibitor activity"/>
    <property type="evidence" value="ECO:0007669"/>
    <property type="project" value="UniProtKB-KW"/>
</dbReference>
<dbReference type="SUPFAM" id="SSF100895">
    <property type="entry name" value="Kazal-type serine protease inhibitors"/>
    <property type="match status" value="1"/>
</dbReference>
<name>A0ABY0TIB5_9PROT</name>
<organism evidence="3 4">
    <name type="scientific">Nitrosospira multiformis</name>
    <dbReference type="NCBI Taxonomy" id="1231"/>
    <lineage>
        <taxon>Bacteria</taxon>
        <taxon>Pseudomonadati</taxon>
        <taxon>Pseudomonadota</taxon>
        <taxon>Betaproteobacteria</taxon>
        <taxon>Nitrosomonadales</taxon>
        <taxon>Nitrosomonadaceae</taxon>
        <taxon>Nitrosospira</taxon>
    </lineage>
</organism>
<dbReference type="EMBL" id="FNKY01000001">
    <property type="protein sequence ID" value="SDQ65530.1"/>
    <property type="molecule type" value="Genomic_DNA"/>
</dbReference>
<proteinExistence type="predicted"/>
<feature type="signal peptide" evidence="1">
    <location>
        <begin position="1"/>
        <end position="29"/>
    </location>
</feature>
<reference evidence="3 4" key="1">
    <citation type="submission" date="2016-10" db="EMBL/GenBank/DDBJ databases">
        <authorList>
            <person name="Varghese N."/>
            <person name="Submissions S."/>
        </authorList>
    </citation>
    <scope>NUCLEOTIDE SEQUENCE [LARGE SCALE GENOMIC DNA]</scope>
    <source>
        <strain evidence="3 4">Nl1</strain>
    </source>
</reference>
<dbReference type="Gene3D" id="3.30.60.30">
    <property type="match status" value="1"/>
</dbReference>
<keyword evidence="3" id="KW-0722">Serine protease inhibitor</keyword>
<evidence type="ECO:0000313" key="3">
    <source>
        <dbReference type="EMBL" id="SDQ65530.1"/>
    </source>
</evidence>